<reference evidence="1 2" key="1">
    <citation type="submission" date="2019-09" db="EMBL/GenBank/DDBJ databases">
        <title>Genome sequencing of Ng87 strain.</title>
        <authorList>
            <person name="Karasev E.S."/>
            <person name="Andronov E."/>
        </authorList>
    </citation>
    <scope>NUCLEOTIDE SEQUENCE [LARGE SCALE GENOMIC DNA]</scope>
    <source>
        <strain evidence="1 2">Ng87</strain>
    </source>
</reference>
<sequence>MDENPSDAQIRAARSLTGESQKALAGRANVTESVLKLLESPSRKQPDSLNLRNVKLALEAQGIVFLGATDDIGEGVRYAKPGDKMRVTTDFFRHARALLDFSIDHMASVSGVGRTTIGGIERRKFKNPPEDSVKKLRAVFYQCGVTFLPEETDTGGGVRFSKPNYAR</sequence>
<dbReference type="AlphaFoldDB" id="A0A6A1TQF9"/>
<dbReference type="InterPro" id="IPR010982">
    <property type="entry name" value="Lambda_DNA-bd_dom_sf"/>
</dbReference>
<evidence type="ECO:0000313" key="2">
    <source>
        <dbReference type="Proteomes" id="UP000386575"/>
    </source>
</evidence>
<comment type="caution">
    <text evidence="1">The sequence shown here is derived from an EMBL/GenBank/DDBJ whole genome shotgun (WGS) entry which is preliminary data.</text>
</comment>
<dbReference type="SUPFAM" id="SSF47413">
    <property type="entry name" value="lambda repressor-like DNA-binding domains"/>
    <property type="match status" value="1"/>
</dbReference>
<protein>
    <submittedName>
        <fullName evidence="1">Uncharacterized protein</fullName>
    </submittedName>
</protein>
<evidence type="ECO:0000313" key="1">
    <source>
        <dbReference type="EMBL" id="KAB1086285.1"/>
    </source>
</evidence>
<dbReference type="RefSeq" id="WP_151041744.1">
    <property type="nucleotide sequence ID" value="NZ_VZUL01000002.1"/>
</dbReference>
<organism evidence="1 2">
    <name type="scientific">Neorhizobium galegae</name>
    <name type="common">Rhizobium galegae</name>
    <dbReference type="NCBI Taxonomy" id="399"/>
    <lineage>
        <taxon>Bacteria</taxon>
        <taxon>Pseudomonadati</taxon>
        <taxon>Pseudomonadota</taxon>
        <taxon>Alphaproteobacteria</taxon>
        <taxon>Hyphomicrobiales</taxon>
        <taxon>Rhizobiaceae</taxon>
        <taxon>Rhizobium/Agrobacterium group</taxon>
        <taxon>Neorhizobium</taxon>
    </lineage>
</organism>
<accession>A0A6A1TQF9</accession>
<gene>
    <name evidence="1" type="ORF">F4V91_07455</name>
</gene>
<dbReference type="Gene3D" id="1.10.260.40">
    <property type="entry name" value="lambda repressor-like DNA-binding domains"/>
    <property type="match status" value="2"/>
</dbReference>
<dbReference type="Proteomes" id="UP000386575">
    <property type="component" value="Unassembled WGS sequence"/>
</dbReference>
<name>A0A6A1TQF9_NEOGA</name>
<proteinExistence type="predicted"/>
<dbReference type="GO" id="GO:0003677">
    <property type="term" value="F:DNA binding"/>
    <property type="evidence" value="ECO:0007669"/>
    <property type="project" value="InterPro"/>
</dbReference>
<dbReference type="EMBL" id="VZUL01000002">
    <property type="protein sequence ID" value="KAB1086285.1"/>
    <property type="molecule type" value="Genomic_DNA"/>
</dbReference>